<reference evidence="1 2" key="1">
    <citation type="submission" date="2022-04" db="EMBL/GenBank/DDBJ databases">
        <title>Genome sequence of C. roseum typestrain.</title>
        <authorList>
            <person name="Poehlein A."/>
            <person name="Schoch T."/>
            <person name="Duerre P."/>
            <person name="Daniel R."/>
        </authorList>
    </citation>
    <scope>NUCLEOTIDE SEQUENCE [LARGE SCALE GENOMIC DNA]</scope>
    <source>
        <strain evidence="1 2">DSM 7320</strain>
    </source>
</reference>
<dbReference type="InterPro" id="IPR018743">
    <property type="entry name" value="DUF2292"/>
</dbReference>
<evidence type="ECO:0000313" key="2">
    <source>
        <dbReference type="Proteomes" id="UP000190951"/>
    </source>
</evidence>
<proteinExistence type="predicted"/>
<organism evidence="1 2">
    <name type="scientific">Clostridium felsineum</name>
    <dbReference type="NCBI Taxonomy" id="36839"/>
    <lineage>
        <taxon>Bacteria</taxon>
        <taxon>Bacillati</taxon>
        <taxon>Bacillota</taxon>
        <taxon>Clostridia</taxon>
        <taxon>Eubacteriales</taxon>
        <taxon>Clostridiaceae</taxon>
        <taxon>Clostridium</taxon>
    </lineage>
</organism>
<gene>
    <name evidence="1" type="ORF">CROST_014740</name>
</gene>
<protein>
    <submittedName>
        <fullName evidence="1">Uncharacterized protein</fullName>
    </submittedName>
</protein>
<dbReference type="STRING" id="84029.CROST_03180"/>
<dbReference type="AlphaFoldDB" id="A0A1S8MFF1"/>
<dbReference type="KEGG" id="crw:CROST_014740"/>
<keyword evidence="2" id="KW-1185">Reference proteome</keyword>
<accession>A0A1S8MFF1</accession>
<evidence type="ECO:0000313" key="1">
    <source>
        <dbReference type="EMBL" id="URZ10764.1"/>
    </source>
</evidence>
<sequence>MNDLNYKTHKAKEIKGEDYKEKISKLLKEIRYGSITLVIQDGVVIQIDASQKIRLK</sequence>
<dbReference type="Proteomes" id="UP000190951">
    <property type="component" value="Chromosome"/>
</dbReference>
<name>A0A1S8MFF1_9CLOT</name>
<dbReference type="RefSeq" id="WP_077832407.1">
    <property type="nucleotide sequence ID" value="NZ_CP096983.1"/>
</dbReference>
<dbReference type="EMBL" id="CP096983">
    <property type="protein sequence ID" value="URZ10764.1"/>
    <property type="molecule type" value="Genomic_DNA"/>
</dbReference>
<dbReference type="Pfam" id="PF10055">
    <property type="entry name" value="DUF2292"/>
    <property type="match status" value="1"/>
</dbReference>